<dbReference type="InterPro" id="IPR010934">
    <property type="entry name" value="NADH_DH_su5_C"/>
</dbReference>
<proteinExistence type="inferred from homology"/>
<evidence type="ECO:0000259" key="19">
    <source>
        <dbReference type="Pfam" id="PF00662"/>
    </source>
</evidence>
<evidence type="ECO:0000313" key="21">
    <source>
        <dbReference type="EMBL" id="APU89550.1"/>
    </source>
</evidence>
<dbReference type="InterPro" id="IPR001516">
    <property type="entry name" value="Proton_antipo_N"/>
</dbReference>
<organism evidence="21">
    <name type="scientific">Porcellionides pruinosus</name>
    <name type="common">Woodlouse</name>
    <dbReference type="NCBI Taxonomy" id="96870"/>
    <lineage>
        <taxon>Eukaryota</taxon>
        <taxon>Metazoa</taxon>
        <taxon>Ecdysozoa</taxon>
        <taxon>Arthropoda</taxon>
        <taxon>Crustacea</taxon>
        <taxon>Multicrustacea</taxon>
        <taxon>Malacostraca</taxon>
        <taxon>Eumalacostraca</taxon>
        <taxon>Peracarida</taxon>
        <taxon>Isopoda</taxon>
        <taxon>Oniscidea</taxon>
        <taxon>Crinocheta</taxon>
        <taxon>Porcellionidae</taxon>
        <taxon>Porcellionides</taxon>
    </lineage>
</organism>
<dbReference type="Pfam" id="PF00361">
    <property type="entry name" value="Proton_antipo_M"/>
    <property type="match status" value="1"/>
</dbReference>
<evidence type="ECO:0000256" key="6">
    <source>
        <dbReference type="ARBA" id="ARBA00022660"/>
    </source>
</evidence>
<keyword evidence="14 17" id="KW-0496">Mitochondrion</keyword>
<dbReference type="Pfam" id="PF06455">
    <property type="entry name" value="NADH5_C"/>
    <property type="match status" value="1"/>
</dbReference>
<dbReference type="EMBL" id="KX289584">
    <property type="protein sequence ID" value="APU89550.1"/>
    <property type="molecule type" value="Genomic_DNA"/>
</dbReference>
<comment type="catalytic activity">
    <reaction evidence="16 17">
        <text>a ubiquinone + NADH + 5 H(+)(in) = a ubiquinol + NAD(+) + 4 H(+)(out)</text>
        <dbReference type="Rhea" id="RHEA:29091"/>
        <dbReference type="Rhea" id="RHEA-COMP:9565"/>
        <dbReference type="Rhea" id="RHEA-COMP:9566"/>
        <dbReference type="ChEBI" id="CHEBI:15378"/>
        <dbReference type="ChEBI" id="CHEBI:16389"/>
        <dbReference type="ChEBI" id="CHEBI:17976"/>
        <dbReference type="ChEBI" id="CHEBI:57540"/>
        <dbReference type="ChEBI" id="CHEBI:57945"/>
        <dbReference type="EC" id="7.1.1.2"/>
    </reaction>
</comment>
<dbReference type="InterPro" id="IPR003945">
    <property type="entry name" value="NU5C-like"/>
</dbReference>
<keyword evidence="13 17" id="KW-0830">Ubiquinone</keyword>
<feature type="transmembrane region" description="Helical" evidence="17">
    <location>
        <begin position="116"/>
        <end position="133"/>
    </location>
</feature>
<dbReference type="PANTHER" id="PTHR42829:SF2">
    <property type="entry name" value="NADH-UBIQUINONE OXIDOREDUCTASE CHAIN 5"/>
    <property type="match status" value="1"/>
</dbReference>
<feature type="transmembrane region" description="Helical" evidence="17">
    <location>
        <begin position="275"/>
        <end position="295"/>
    </location>
</feature>
<dbReference type="PRINTS" id="PR01434">
    <property type="entry name" value="NADHDHGNASE5"/>
</dbReference>
<accession>A0A1P8DKI2</accession>
<dbReference type="GO" id="GO:0042773">
    <property type="term" value="P:ATP synthesis coupled electron transport"/>
    <property type="evidence" value="ECO:0007669"/>
    <property type="project" value="InterPro"/>
</dbReference>
<evidence type="ECO:0000259" key="18">
    <source>
        <dbReference type="Pfam" id="PF00361"/>
    </source>
</evidence>
<feature type="transmembrane region" description="Helical" evidence="17">
    <location>
        <begin position="555"/>
        <end position="572"/>
    </location>
</feature>
<feature type="domain" description="NADH dehydrogenase subunit 5 C-terminal" evidence="20">
    <location>
        <begin position="391"/>
        <end position="567"/>
    </location>
</feature>
<comment type="function">
    <text evidence="17">Core subunit of the mitochondrial membrane respiratory chain NADH dehydrogenase (Complex I) which catalyzes electron transfer from NADH through the respiratory chain, using ubiquinone as an electron acceptor. Essential for the catalytic activity and assembly of complex I.</text>
</comment>
<feature type="transmembrane region" description="Helical" evidence="17">
    <location>
        <begin position="59"/>
        <end position="79"/>
    </location>
</feature>
<feature type="domain" description="NADH:quinone oxidoreductase/Mrp antiporter transmembrane" evidence="18">
    <location>
        <begin position="109"/>
        <end position="377"/>
    </location>
</feature>
<evidence type="ECO:0000256" key="11">
    <source>
        <dbReference type="ARBA" id="ARBA00022989"/>
    </source>
</evidence>
<keyword evidence="10" id="KW-0249">Electron transport</keyword>
<keyword evidence="7 17" id="KW-0812">Transmembrane</keyword>
<dbReference type="InterPro" id="IPR001750">
    <property type="entry name" value="ND/Mrp_TM"/>
</dbReference>
<evidence type="ECO:0000256" key="13">
    <source>
        <dbReference type="ARBA" id="ARBA00023075"/>
    </source>
</evidence>
<sequence>MVYYVEKESRWMSLLLLTLSVLSFLTGIICVVSNCSLMLEWDILSWVGVGMVFNFYCDWMSLVFFGFISLISGSVLFYSESYMAGDKGFRLFMVLVLMFIVSMFFLVFSLNLVSMMLGWDGLGVVSYILVVYYKNEKSSSAGMITSLSNRLGDCALLLSIACFLEMGSWNYMCMSGIKDSVVWMLVGLAAITKSAQIPFSAWLPAAMAAPTPVSALVHSSTLVTAGVYMLIRFSELMMNSSILMVFVYLGMVTTLMSSLTAMFEVDFKKVVALSTLSQLGVMVTTLSMGFVNLAFIHLLMHAIFKALLFMCSGKVIHMVGGNQDIRKMGGLMFNIPITGVVMSLSSFALCGVPFLSGFYSKDLIIEHMEMSDNFLINYISFMLVVGLSSSYSLRLIYWGLVWGVNQSVVSSSEEKDWVMLSSKIGLMTLSLVGGASLIWLVVPTPMMISLSSGLKWLAFFSMMLGFFLGLVVCSWNIKKEGMMSFFFNMDSLMVMWNLPNLSGMALGGAGSKVSEVAKSLDLGWLERLSGRGIGLVMENKSGVLGVLLTSGVKNFLVVFLVVLVIFVVDLVWSF</sequence>
<feature type="transmembrane region" description="Helical" evidence="17">
    <location>
        <begin position="213"/>
        <end position="231"/>
    </location>
</feature>
<evidence type="ECO:0000256" key="9">
    <source>
        <dbReference type="ARBA" id="ARBA00022967"/>
    </source>
</evidence>
<name>A0A1P8DKI2_PORPN</name>
<comment type="similarity">
    <text evidence="17">Belongs to the complex I subunit 5 family.</text>
</comment>
<gene>
    <name evidence="21" type="primary">nad5</name>
</gene>
<geneLocation type="mitochondrion" evidence="21"/>
<dbReference type="GO" id="GO:0005743">
    <property type="term" value="C:mitochondrial inner membrane"/>
    <property type="evidence" value="ECO:0007669"/>
    <property type="project" value="UniProtKB-SubCell"/>
</dbReference>
<keyword evidence="15 17" id="KW-0472">Membrane</keyword>
<feature type="transmembrane region" description="Helical" evidence="17">
    <location>
        <begin position="331"/>
        <end position="355"/>
    </location>
</feature>
<keyword evidence="12 17" id="KW-0520">NAD</keyword>
<evidence type="ECO:0000259" key="20">
    <source>
        <dbReference type="Pfam" id="PF06455"/>
    </source>
</evidence>
<feature type="transmembrane region" description="Helical" evidence="17">
    <location>
        <begin position="243"/>
        <end position="263"/>
    </location>
</feature>
<comment type="function">
    <text evidence="1">Core subunit of the mitochondrial membrane respiratory chain NADH dehydrogenase (Complex I) that is believed to belong to the minimal assembly required for catalysis. Complex I functions in the transfer of electrons from NADH to the respiratory chain. The immediate electron acceptor for the enzyme is believed to be ubiquinone.</text>
</comment>
<evidence type="ECO:0000256" key="5">
    <source>
        <dbReference type="ARBA" id="ARBA00022448"/>
    </source>
</evidence>
<evidence type="ECO:0000256" key="2">
    <source>
        <dbReference type="ARBA" id="ARBA00004448"/>
    </source>
</evidence>
<feature type="transmembrane region" description="Helical" evidence="17">
    <location>
        <begin position="417"/>
        <end position="442"/>
    </location>
</feature>
<evidence type="ECO:0000256" key="12">
    <source>
        <dbReference type="ARBA" id="ARBA00023027"/>
    </source>
</evidence>
<evidence type="ECO:0000256" key="4">
    <source>
        <dbReference type="ARBA" id="ARBA00021096"/>
    </source>
</evidence>
<evidence type="ECO:0000256" key="10">
    <source>
        <dbReference type="ARBA" id="ARBA00022982"/>
    </source>
</evidence>
<dbReference type="EC" id="7.1.1.2" evidence="3 17"/>
<feature type="transmembrane region" description="Helical" evidence="17">
    <location>
        <begin position="454"/>
        <end position="477"/>
    </location>
</feature>
<evidence type="ECO:0000256" key="1">
    <source>
        <dbReference type="ARBA" id="ARBA00003257"/>
    </source>
</evidence>
<evidence type="ECO:0000256" key="15">
    <source>
        <dbReference type="ARBA" id="ARBA00023136"/>
    </source>
</evidence>
<reference evidence="21" key="1">
    <citation type="submission" date="2016-05" db="EMBL/GenBank/DDBJ databases">
        <title>Smart mitochondrial genome of Oniscidea (terrestrial crustacea).</title>
        <authorList>
            <person name="Marcade I."/>
            <person name="Quevarec L."/>
            <person name="Badawi M."/>
            <person name="Delaunay C."/>
            <person name="Lesobre J."/>
        </authorList>
    </citation>
    <scope>NUCLEOTIDE SEQUENCE</scope>
</reference>
<feature type="transmembrane region" description="Helical" evidence="17">
    <location>
        <begin position="91"/>
        <end position="110"/>
    </location>
</feature>
<keyword evidence="8" id="KW-0999">Mitochondrion inner membrane</keyword>
<dbReference type="PANTHER" id="PTHR42829">
    <property type="entry name" value="NADH-UBIQUINONE OXIDOREDUCTASE CHAIN 5"/>
    <property type="match status" value="1"/>
</dbReference>
<keyword evidence="9" id="KW-1278">Translocase</keyword>
<evidence type="ECO:0000256" key="8">
    <source>
        <dbReference type="ARBA" id="ARBA00022792"/>
    </source>
</evidence>
<dbReference type="GO" id="GO:0008137">
    <property type="term" value="F:NADH dehydrogenase (ubiquinone) activity"/>
    <property type="evidence" value="ECO:0007669"/>
    <property type="project" value="UniProtKB-EC"/>
</dbReference>
<dbReference type="GO" id="GO:0015990">
    <property type="term" value="P:electron transport coupled proton transport"/>
    <property type="evidence" value="ECO:0007669"/>
    <property type="project" value="TreeGrafter"/>
</dbReference>
<dbReference type="AlphaFoldDB" id="A0A1P8DKI2"/>
<feature type="transmembrane region" description="Helical" evidence="17">
    <location>
        <begin position="12"/>
        <end position="39"/>
    </location>
</feature>
<evidence type="ECO:0000256" key="17">
    <source>
        <dbReference type="RuleBase" id="RU003404"/>
    </source>
</evidence>
<evidence type="ECO:0000256" key="14">
    <source>
        <dbReference type="ARBA" id="ARBA00023128"/>
    </source>
</evidence>
<comment type="subcellular location">
    <subcellularLocation>
        <location evidence="2">Mitochondrion inner membrane</location>
        <topology evidence="2">Multi-pass membrane protein</topology>
    </subcellularLocation>
</comment>
<feature type="domain" description="NADH-Ubiquinone oxidoreductase (complex I) chain 5 N-terminal" evidence="19">
    <location>
        <begin position="51"/>
        <end position="93"/>
    </location>
</feature>
<evidence type="ECO:0000256" key="16">
    <source>
        <dbReference type="ARBA" id="ARBA00049551"/>
    </source>
</evidence>
<protein>
    <recommendedName>
        <fullName evidence="4 17">NADH-ubiquinone oxidoreductase chain 5</fullName>
        <ecNumber evidence="3 17">7.1.1.2</ecNumber>
    </recommendedName>
</protein>
<feature type="transmembrane region" description="Helical" evidence="17">
    <location>
        <begin position="375"/>
        <end position="397"/>
    </location>
</feature>
<keyword evidence="6" id="KW-0679">Respiratory chain</keyword>
<dbReference type="Pfam" id="PF00662">
    <property type="entry name" value="Proton_antipo_N"/>
    <property type="match status" value="1"/>
</dbReference>
<evidence type="ECO:0000256" key="3">
    <source>
        <dbReference type="ARBA" id="ARBA00012944"/>
    </source>
</evidence>
<keyword evidence="11 17" id="KW-1133">Transmembrane helix</keyword>
<evidence type="ECO:0000256" key="7">
    <source>
        <dbReference type="ARBA" id="ARBA00022692"/>
    </source>
</evidence>
<dbReference type="GO" id="GO:0003954">
    <property type="term" value="F:NADH dehydrogenase activity"/>
    <property type="evidence" value="ECO:0007669"/>
    <property type="project" value="TreeGrafter"/>
</dbReference>
<keyword evidence="5 17" id="KW-0813">Transport</keyword>